<dbReference type="Pfam" id="PF02953">
    <property type="entry name" value="zf-Tim10_DDP"/>
    <property type="match status" value="1"/>
</dbReference>
<organism evidence="10 11">
    <name type="scientific">Stereocaulon virgatum</name>
    <dbReference type="NCBI Taxonomy" id="373712"/>
    <lineage>
        <taxon>Eukaryota</taxon>
        <taxon>Fungi</taxon>
        <taxon>Dikarya</taxon>
        <taxon>Ascomycota</taxon>
        <taxon>Pezizomycotina</taxon>
        <taxon>Lecanoromycetes</taxon>
        <taxon>OSLEUM clade</taxon>
        <taxon>Lecanoromycetidae</taxon>
        <taxon>Lecanorales</taxon>
        <taxon>Lecanorineae</taxon>
        <taxon>Stereocaulaceae</taxon>
        <taxon>Stereocaulon</taxon>
    </lineage>
</organism>
<accession>A0ABR4A126</accession>
<protein>
    <recommendedName>
        <fullName evidence="8">Mitochondrial import inner membrane translocase subunit</fullName>
    </recommendedName>
</protein>
<evidence type="ECO:0000313" key="10">
    <source>
        <dbReference type="EMBL" id="KAL2039159.1"/>
    </source>
</evidence>
<evidence type="ECO:0000256" key="5">
    <source>
        <dbReference type="ARBA" id="ARBA00023010"/>
    </source>
</evidence>
<feature type="domain" description="Tim10-like" evidence="9">
    <location>
        <begin position="26"/>
        <end position="89"/>
    </location>
</feature>
<evidence type="ECO:0000259" key="9">
    <source>
        <dbReference type="Pfam" id="PF02953"/>
    </source>
</evidence>
<keyword evidence="4 8" id="KW-0653">Protein transport</keyword>
<keyword evidence="8" id="KW-0813">Transport</keyword>
<keyword evidence="11" id="KW-1185">Reference proteome</keyword>
<keyword evidence="3 8" id="KW-0999">Mitochondrion inner membrane</keyword>
<keyword evidence="5 8" id="KW-0811">Translocation</keyword>
<dbReference type="SUPFAM" id="SSF144122">
    <property type="entry name" value="Tim10-like"/>
    <property type="match status" value="1"/>
</dbReference>
<dbReference type="InterPro" id="IPR035427">
    <property type="entry name" value="Tim10-like_dom_sf"/>
</dbReference>
<comment type="domain">
    <text evidence="8">The twin CX3C motif contains 4 conserved Cys residues that form 2 disulfide bonds in the mitochondrial intermembrane space.</text>
</comment>
<sequence>MDAFNSSQPQVDLSKLSEYDKRELQQNLQNEMQKAKIQESIHNLTDICWTKCITKGISSGKLDRNEESCTQNCVDRFLDANEAVLKHLNALRGGNVM</sequence>
<gene>
    <name evidence="10" type="ORF">N7G274_008208</name>
</gene>
<keyword evidence="8" id="KW-0496">Mitochondrion</keyword>
<proteinExistence type="inferred from homology"/>
<comment type="similarity">
    <text evidence="2 8">Belongs to the small Tim family.</text>
</comment>
<evidence type="ECO:0000256" key="2">
    <source>
        <dbReference type="ARBA" id="ARBA00006720"/>
    </source>
</evidence>
<keyword evidence="6 8" id="KW-1015">Disulfide bond</keyword>
<dbReference type="Proteomes" id="UP001590950">
    <property type="component" value="Unassembled WGS sequence"/>
</dbReference>
<evidence type="ECO:0000256" key="6">
    <source>
        <dbReference type="ARBA" id="ARBA00023157"/>
    </source>
</evidence>
<keyword evidence="7 8" id="KW-0143">Chaperone</keyword>
<comment type="function">
    <text evidence="8">Mitochondrial intermembrane chaperone that participates in the import and insertion of some multi-pass transmembrane proteins into the mitochondrial inner membrane. Also required for the transfer of beta-barrel precursors from the TOM complex to the sorting and assembly machinery (SAM complex) of the outer membrane. Acts as a chaperone-like protein that protects the hydrophobic precursors from aggregation and guide them through the mitochondrial intermembrane space.</text>
</comment>
<comment type="subunit">
    <text evidence="8">Heterohexamer.</text>
</comment>
<evidence type="ECO:0000256" key="7">
    <source>
        <dbReference type="ARBA" id="ARBA00023186"/>
    </source>
</evidence>
<evidence type="ECO:0000313" key="11">
    <source>
        <dbReference type="Proteomes" id="UP001590950"/>
    </source>
</evidence>
<name>A0ABR4A126_9LECA</name>
<evidence type="ECO:0000256" key="4">
    <source>
        <dbReference type="ARBA" id="ARBA00022927"/>
    </source>
</evidence>
<comment type="subcellular location">
    <subcellularLocation>
        <location evidence="1 8">Mitochondrion inner membrane</location>
        <topology evidence="1 8">Peripheral membrane protein</topology>
        <orientation evidence="1 8">Intermembrane side</orientation>
    </subcellularLocation>
</comment>
<evidence type="ECO:0000256" key="3">
    <source>
        <dbReference type="ARBA" id="ARBA00022792"/>
    </source>
</evidence>
<dbReference type="Gene3D" id="1.10.287.810">
    <property type="entry name" value="Mitochondrial import inner membrane translocase subunit tim13 like domains"/>
    <property type="match status" value="1"/>
</dbReference>
<reference evidence="10 11" key="1">
    <citation type="submission" date="2024-09" db="EMBL/GenBank/DDBJ databases">
        <title>Rethinking Asexuality: The Enigmatic Case of Functional Sexual Genes in Lepraria (Stereocaulaceae).</title>
        <authorList>
            <person name="Doellman M."/>
            <person name="Sun Y."/>
            <person name="Barcenas-Pena A."/>
            <person name="Lumbsch H.T."/>
            <person name="Grewe F."/>
        </authorList>
    </citation>
    <scope>NUCLEOTIDE SEQUENCE [LARGE SCALE GENOMIC DNA]</scope>
    <source>
        <strain evidence="10 11">Mercado 3170</strain>
    </source>
</reference>
<dbReference type="InterPro" id="IPR004217">
    <property type="entry name" value="Tim10-like"/>
</dbReference>
<evidence type="ECO:0000256" key="1">
    <source>
        <dbReference type="ARBA" id="ARBA00004137"/>
    </source>
</evidence>
<evidence type="ECO:0000256" key="8">
    <source>
        <dbReference type="RuleBase" id="RU367043"/>
    </source>
</evidence>
<dbReference type="EMBL" id="JBEFKJ010000027">
    <property type="protein sequence ID" value="KAL2039159.1"/>
    <property type="molecule type" value="Genomic_DNA"/>
</dbReference>
<keyword evidence="3 8" id="KW-0472">Membrane</keyword>
<comment type="caution">
    <text evidence="10">The sequence shown here is derived from an EMBL/GenBank/DDBJ whole genome shotgun (WGS) entry which is preliminary data.</text>
</comment>